<comment type="caution">
    <text evidence="1">The sequence shown here is derived from an EMBL/GenBank/DDBJ whole genome shotgun (WGS) entry which is preliminary data.</text>
</comment>
<evidence type="ECO:0000313" key="2">
    <source>
        <dbReference type="Proteomes" id="UP000823773"/>
    </source>
</evidence>
<reference evidence="1" key="1">
    <citation type="submission" date="2021-03" db="EMBL/GenBank/DDBJ databases">
        <title>Genomic Encyclopedia of Type Strains, Phase IV (KMG-IV): sequencing the most valuable type-strain genomes for metagenomic binning, comparative biology and taxonomic classification.</title>
        <authorList>
            <person name="Goeker M."/>
        </authorList>
    </citation>
    <scope>NUCLEOTIDE SEQUENCE</scope>
    <source>
        <strain evidence="1">DSM 18131</strain>
    </source>
</reference>
<dbReference type="Proteomes" id="UP000823773">
    <property type="component" value="Unassembled WGS sequence"/>
</dbReference>
<evidence type="ECO:0000313" key="1">
    <source>
        <dbReference type="EMBL" id="MBP1873840.1"/>
    </source>
</evidence>
<organism evidence="1 2">
    <name type="scientific">Ensifer adhaerens</name>
    <name type="common">Sinorhizobium morelense</name>
    <dbReference type="NCBI Taxonomy" id="106592"/>
    <lineage>
        <taxon>Bacteria</taxon>
        <taxon>Pseudomonadati</taxon>
        <taxon>Pseudomonadota</taxon>
        <taxon>Alphaproteobacteria</taxon>
        <taxon>Hyphomicrobiales</taxon>
        <taxon>Rhizobiaceae</taxon>
        <taxon>Sinorhizobium/Ensifer group</taxon>
        <taxon>Ensifer</taxon>
    </lineage>
</organism>
<keyword evidence="2" id="KW-1185">Reference proteome</keyword>
<gene>
    <name evidence="1" type="ORF">J2Z19_003559</name>
</gene>
<protein>
    <submittedName>
        <fullName evidence="1">Uncharacterized protein</fullName>
    </submittedName>
</protein>
<sequence>MKSVLMFSAVGEAATGIALLIVPSVVAELLFGEPVVGAGAAAARVAGIALIALGLACWQRSPLVGMLAYNVAVTLYLAYLAVAGGLTGVLLWPAVALHAIFSILLLRAWLAAPER</sequence>
<accession>A0ACC5SYC6</accession>
<dbReference type="EMBL" id="JAGGJR010000005">
    <property type="protein sequence ID" value="MBP1873840.1"/>
    <property type="molecule type" value="Genomic_DNA"/>
</dbReference>
<name>A0ACC5SYC6_ENSAD</name>
<proteinExistence type="predicted"/>